<keyword evidence="2" id="KW-0548">Nucleotidyltransferase</keyword>
<dbReference type="GO" id="GO:0008641">
    <property type="term" value="F:ubiquitin-like modifier activating enzyme activity"/>
    <property type="evidence" value="ECO:0007669"/>
    <property type="project" value="InterPro"/>
</dbReference>
<dbReference type="AlphaFoldDB" id="A0A7X3BXW1"/>
<dbReference type="GO" id="GO:0008146">
    <property type="term" value="F:sulfotransferase activity"/>
    <property type="evidence" value="ECO:0007669"/>
    <property type="project" value="TreeGrafter"/>
</dbReference>
<dbReference type="InterPro" id="IPR045886">
    <property type="entry name" value="ThiF/MoeB/HesA"/>
</dbReference>
<reference evidence="2 3" key="1">
    <citation type="submission" date="2019-11" db="EMBL/GenBank/DDBJ databases">
        <title>Growth characteristics of pneumococcus vary with the chemical composition of the capsule and with environmental conditions.</title>
        <authorList>
            <person name="Tothpal A."/>
            <person name="Desobry K."/>
            <person name="Joshi S."/>
            <person name="Wyllie A.L."/>
            <person name="Weinberger D.M."/>
        </authorList>
    </citation>
    <scope>NUCLEOTIDE SEQUENCE [LARGE SCALE GENOMIC DNA]</scope>
    <source>
        <strain evidence="3">pnumococcus09N</strain>
    </source>
</reference>
<dbReference type="EMBL" id="WNHU01000323">
    <property type="protein sequence ID" value="MTV44417.1"/>
    <property type="molecule type" value="Genomic_DNA"/>
</dbReference>
<dbReference type="SUPFAM" id="SSF69572">
    <property type="entry name" value="Activating enzymes of the ubiquitin-like proteins"/>
    <property type="match status" value="1"/>
</dbReference>
<dbReference type="GO" id="GO:0004792">
    <property type="term" value="F:thiosulfate-cyanide sulfurtransferase activity"/>
    <property type="evidence" value="ECO:0007669"/>
    <property type="project" value="TreeGrafter"/>
</dbReference>
<feature type="non-terminal residue" evidence="2">
    <location>
        <position position="157"/>
    </location>
</feature>
<feature type="domain" description="THIF-type NAD/FAD binding fold" evidence="1">
    <location>
        <begin position="2"/>
        <end position="153"/>
    </location>
</feature>
<dbReference type="GO" id="GO:0016779">
    <property type="term" value="F:nucleotidyltransferase activity"/>
    <property type="evidence" value="ECO:0007669"/>
    <property type="project" value="UniProtKB-KW"/>
</dbReference>
<dbReference type="PANTHER" id="PTHR10953">
    <property type="entry name" value="UBIQUITIN-ACTIVATING ENZYME E1"/>
    <property type="match status" value="1"/>
</dbReference>
<dbReference type="PANTHER" id="PTHR10953:SF102">
    <property type="entry name" value="ADENYLYLTRANSFERASE AND SULFURTRANSFERASE MOCS3"/>
    <property type="match status" value="1"/>
</dbReference>
<comment type="caution">
    <text evidence="2">The sequence shown here is derived from an EMBL/GenBank/DDBJ whole genome shotgun (WGS) entry which is preliminary data.</text>
</comment>
<sequence length="157" mass="17389">AIQSKRVVIIGAGALGSSLALKISAIGVRDIICIDGDKIELDNLTRQILYTPGDIEKNLFKVSALESRIKDFFPSSQFQGIKSYITSYDDCVNYIPHNSDLIIQTADYPIGKLDDWINKVSLKYNIPVIFSHFGSVGPFLIPSETGCLRCLDQFLDT</sequence>
<evidence type="ECO:0000313" key="3">
    <source>
        <dbReference type="Proteomes" id="UP000467349"/>
    </source>
</evidence>
<proteinExistence type="predicted"/>
<dbReference type="Proteomes" id="UP000467349">
    <property type="component" value="Unassembled WGS sequence"/>
</dbReference>
<evidence type="ECO:0000259" key="1">
    <source>
        <dbReference type="Pfam" id="PF00899"/>
    </source>
</evidence>
<organism evidence="2 3">
    <name type="scientific">Streptococcus pneumoniae</name>
    <dbReference type="NCBI Taxonomy" id="1313"/>
    <lineage>
        <taxon>Bacteria</taxon>
        <taxon>Bacillati</taxon>
        <taxon>Bacillota</taxon>
        <taxon>Bacilli</taxon>
        <taxon>Lactobacillales</taxon>
        <taxon>Streptococcaceae</taxon>
        <taxon>Streptococcus</taxon>
    </lineage>
</organism>
<dbReference type="Pfam" id="PF00899">
    <property type="entry name" value="ThiF"/>
    <property type="match status" value="1"/>
</dbReference>
<evidence type="ECO:0000313" key="2">
    <source>
        <dbReference type="EMBL" id="MTV44417.1"/>
    </source>
</evidence>
<dbReference type="InterPro" id="IPR035985">
    <property type="entry name" value="Ubiquitin-activating_enz"/>
</dbReference>
<name>A0A7X3BXW1_STREE</name>
<protein>
    <submittedName>
        <fullName evidence="2">ThiF family adenylyltransferase</fullName>
    </submittedName>
</protein>
<feature type="non-terminal residue" evidence="2">
    <location>
        <position position="1"/>
    </location>
</feature>
<keyword evidence="2" id="KW-0808">Transferase</keyword>
<dbReference type="GO" id="GO:0005829">
    <property type="term" value="C:cytosol"/>
    <property type="evidence" value="ECO:0007669"/>
    <property type="project" value="TreeGrafter"/>
</dbReference>
<dbReference type="Gene3D" id="3.40.50.720">
    <property type="entry name" value="NAD(P)-binding Rossmann-like Domain"/>
    <property type="match status" value="1"/>
</dbReference>
<gene>
    <name evidence="2" type="ORF">GM545_12755</name>
</gene>
<dbReference type="InterPro" id="IPR000594">
    <property type="entry name" value="ThiF_NAD_FAD-bd"/>
</dbReference>
<accession>A0A7X3BXW1</accession>
<dbReference type="RefSeq" id="WP_196300970.1">
    <property type="nucleotide sequence ID" value="NZ_WNHU01000323.1"/>
</dbReference>